<dbReference type="RefSeq" id="WP_339093805.1">
    <property type="nucleotide sequence ID" value="NZ_LR743508.1"/>
</dbReference>
<organism evidence="2">
    <name type="scientific">Variovorax paradoxus</name>
    <dbReference type="NCBI Taxonomy" id="34073"/>
    <lineage>
        <taxon>Bacteria</taxon>
        <taxon>Pseudomonadati</taxon>
        <taxon>Pseudomonadota</taxon>
        <taxon>Betaproteobacteria</taxon>
        <taxon>Burkholderiales</taxon>
        <taxon>Comamonadaceae</taxon>
        <taxon>Variovorax</taxon>
    </lineage>
</organism>
<name>A0A679JU62_VARPD</name>
<evidence type="ECO:0000256" key="1">
    <source>
        <dbReference type="SAM" id="MobiDB-lite"/>
    </source>
</evidence>
<proteinExistence type="predicted"/>
<dbReference type="EMBL" id="LR743508">
    <property type="protein sequence ID" value="CAA2109783.1"/>
    <property type="molecule type" value="Genomic_DNA"/>
</dbReference>
<protein>
    <submittedName>
        <fullName evidence="2">Uncharacterized protein</fullName>
    </submittedName>
</protein>
<feature type="region of interest" description="Disordered" evidence="1">
    <location>
        <begin position="73"/>
        <end position="94"/>
    </location>
</feature>
<dbReference type="AlphaFoldDB" id="A0A679JU62"/>
<evidence type="ECO:0000313" key="2">
    <source>
        <dbReference type="EMBL" id="CAA2109783.1"/>
    </source>
</evidence>
<reference evidence="2" key="1">
    <citation type="submission" date="2019-12" db="EMBL/GenBank/DDBJ databases">
        <authorList>
            <person name="Cremers G."/>
        </authorList>
    </citation>
    <scope>NUCLEOTIDE SEQUENCE</scope>
    <source>
        <strain evidence="2">Vvax</strain>
    </source>
</reference>
<accession>A0A679JU62</accession>
<feature type="compositionally biased region" description="Acidic residues" evidence="1">
    <location>
        <begin position="78"/>
        <end position="94"/>
    </location>
</feature>
<gene>
    <name evidence="2" type="ORF">VVAX_06055</name>
</gene>
<sequence>MEEVKILQIMPADGWVAVYDGGDEGEMEEPLACFALVSADYQNGEGPQTEVRGMSPDGKSMVFVEDASNFVTIRPAEEEAEDEDDEEEGTGSDD</sequence>